<dbReference type="InterPro" id="IPR019734">
    <property type="entry name" value="TPR_rpt"/>
</dbReference>
<dbReference type="PANTHER" id="PTHR43628">
    <property type="entry name" value="ACTIVATOR OF C KINASE PROTEIN 1-RELATED"/>
    <property type="match status" value="1"/>
</dbReference>
<dbReference type="InterPro" id="IPR011009">
    <property type="entry name" value="Kinase-like_dom_sf"/>
</dbReference>
<dbReference type="PROSITE" id="PS00107">
    <property type="entry name" value="PROTEIN_KINASE_ATP"/>
    <property type="match status" value="1"/>
</dbReference>
<evidence type="ECO:0000313" key="7">
    <source>
        <dbReference type="Proteomes" id="UP001470230"/>
    </source>
</evidence>
<sequence>MNSINNTLNKYFRNDCFKRRNNWFAKIISNLDYYFIENENDYNDVIASQINSSSIIIFAENEKLEGKYFVVIFDKTIIIILQEKLYLLDNFFSNHKNSTIYMMNDQTKDHFNENMKQNEKDLIIDTENKYGDEIESLAESFNFFEKKLDYYWDIIRVSISSYLLIKSHQESKIDRLKNCSELLVKPVETVQFEREDIVEIKVIGYGGSSIVYLIYHFKKEKLFALKKFISSNSKLIEREMKNYSHLYHPFLLRFFCKMENDSLVFEYIEGHTLLDIKNRKIQLQENDKIKIIFQIMIVFQYIHQNGYIYRDLKPNNIMLDHNNIPILIDLDRAIQNSEEENDEYMTRYFSEKYTPPEINKKKSFTYKYDVYTLGKLIYYIIREKDPKTGIDSYDEFPQEYSIIKDICNKCTFVDPNQRPTLNNVIEEFYKYFVYKNSIPINEIDEITSNKEIHSSNFNYYWILLTEANAESFLSLGKLYNFGHGLDKNIQKAIEYYKLAARSNISDGYYYLGLIYENNDGVKQDYSTAKGYYELSARQNNAKSIYRLGYLYMKGYGVQQDYLKAKEYFLLSAKQNNSNALLELGNIYFDGLGIEKDYIKAKEYFEQSAKHNNFYAYYNLAIMYEKGIGCHQDLSKAKKLYKLSAQKNDHTNILVNLGDMYFQGHLFKQNYSKAKYYYEIALKENNPRALNNLGMIYLHGYSVEKDYLKAKHYFELAAKQNVSMSYVNLGSIYANGYGVKQNFFKAKDYYELAVEKNNCYAQFNLGLMYEKGLGVDKNYNLAKEYYELAAKQNLPEAICNLGFLYEKGNGVKINYDKAKYYYDIAALKNSSSAFLHLGNLYENGHGVKQDYNAAKYFYELAAQQKNHSAYSALSYLYLMGYGIERDYKKFLYYNDLSGETFDPEKKAIEADDKIYDYIYEIACRFESGEENILPLIKTKVKSNKLAKKYFELAASKGNSKALNRLGDFYFYGIECRKDYLKAKEFYEKSAEKGNRIALYNLGNLYFKGNGVKYDYFKAKKYFELSAEFLYMPAYVMIGYIYEKGLVSPIDYLKAREMYEIAEKHNEPSAYVRLSNLYLHGYGVEKNCDKALNYLKMAENMQDPTSYYLLGYIYEFGLCGEKNIKKAKYYYELSAQNDDSESLLWLGYFYFNGKGGKKDYFAAKYYYEQSAKLNNPLAYYELARFISYEFLNYSDLSKVIYYYLKCIEILDKANTVDDEFRFHSIIYLSYNDLGLLYITVFKDIEKATNCFTKSSLGNYSYGQNNLGLLYQYYLNQNEKAKSMYKRASKHNFAMASYNLGYMKEKEGNFKEATIFYIKASHDENDPLMFNGSSFNDPILNISKTFVIILANLKLVETFLIIKNFDESKKYFMASIRSYVKYTLFDYWYCFTDIINYFSDIKWFILGLPFFNLENQKYFKLNIGRNSMRSEIEKIMKKLKIQNNESKNGDDKFEEKEEEEEEEELDEKSILDCFDILFEYVIYSNRIRELFIKNIRETIKLMTKILNTPPYAILFGQINVKKPKKIKKEKVYPYMKEINEIFYEGFGIEI</sequence>
<dbReference type="SMART" id="SM00671">
    <property type="entry name" value="SEL1"/>
    <property type="match status" value="22"/>
</dbReference>
<dbReference type="GO" id="GO:0016301">
    <property type="term" value="F:kinase activity"/>
    <property type="evidence" value="ECO:0007669"/>
    <property type="project" value="UniProtKB-KW"/>
</dbReference>
<dbReference type="SMART" id="SM00220">
    <property type="entry name" value="S_TKc"/>
    <property type="match status" value="1"/>
</dbReference>
<dbReference type="PANTHER" id="PTHR43628:SF1">
    <property type="entry name" value="CHITIN SYNTHASE REGULATORY FACTOR 2-RELATED"/>
    <property type="match status" value="1"/>
</dbReference>
<evidence type="ECO:0000313" key="6">
    <source>
        <dbReference type="EMBL" id="KAK8886550.1"/>
    </source>
</evidence>
<organism evidence="6 7">
    <name type="scientific">Tritrichomonas musculus</name>
    <dbReference type="NCBI Taxonomy" id="1915356"/>
    <lineage>
        <taxon>Eukaryota</taxon>
        <taxon>Metamonada</taxon>
        <taxon>Parabasalia</taxon>
        <taxon>Tritrichomonadida</taxon>
        <taxon>Tritrichomonadidae</taxon>
        <taxon>Tritrichomonas</taxon>
    </lineage>
</organism>
<dbReference type="PROSITE" id="PS50011">
    <property type="entry name" value="PROTEIN_KINASE_DOM"/>
    <property type="match status" value="1"/>
</dbReference>
<reference evidence="6 7" key="1">
    <citation type="submission" date="2024-04" db="EMBL/GenBank/DDBJ databases">
        <title>Tritrichomonas musculus Genome.</title>
        <authorList>
            <person name="Alves-Ferreira E."/>
            <person name="Grigg M."/>
            <person name="Lorenzi H."/>
            <person name="Galac M."/>
        </authorList>
    </citation>
    <scope>NUCLEOTIDE SEQUENCE [LARGE SCALE GENOMIC DNA]</scope>
    <source>
        <strain evidence="6 7">EAF2021</strain>
    </source>
</reference>
<keyword evidence="1 3" id="KW-0547">Nucleotide-binding</keyword>
<keyword evidence="2 3" id="KW-0067">ATP-binding</keyword>
<dbReference type="InterPro" id="IPR011990">
    <property type="entry name" value="TPR-like_helical_dom_sf"/>
</dbReference>
<feature type="region of interest" description="Disordered" evidence="4">
    <location>
        <begin position="1442"/>
        <end position="1461"/>
    </location>
</feature>
<evidence type="ECO:0000256" key="4">
    <source>
        <dbReference type="SAM" id="MobiDB-lite"/>
    </source>
</evidence>
<gene>
    <name evidence="6" type="ORF">M9Y10_042014</name>
</gene>
<name>A0ABR2K941_9EUKA</name>
<keyword evidence="7" id="KW-1185">Reference proteome</keyword>
<dbReference type="Pfam" id="PF08238">
    <property type="entry name" value="Sel1"/>
    <property type="match status" value="19"/>
</dbReference>
<dbReference type="PROSITE" id="PS00108">
    <property type="entry name" value="PROTEIN_KINASE_ST"/>
    <property type="match status" value="1"/>
</dbReference>
<dbReference type="InterPro" id="IPR052945">
    <property type="entry name" value="Mitotic_Regulator"/>
</dbReference>
<proteinExistence type="predicted"/>
<dbReference type="SMART" id="SM00028">
    <property type="entry name" value="TPR"/>
    <property type="match status" value="5"/>
</dbReference>
<dbReference type="EMBL" id="JAPFFF010000007">
    <property type="protein sequence ID" value="KAK8886550.1"/>
    <property type="molecule type" value="Genomic_DNA"/>
</dbReference>
<dbReference type="Gene3D" id="1.25.40.10">
    <property type="entry name" value="Tetratricopeptide repeat domain"/>
    <property type="match status" value="4"/>
</dbReference>
<evidence type="ECO:0000256" key="3">
    <source>
        <dbReference type="PROSITE-ProRule" id="PRU10141"/>
    </source>
</evidence>
<keyword evidence="6" id="KW-0808">Transferase</keyword>
<comment type="caution">
    <text evidence="6">The sequence shown here is derived from an EMBL/GenBank/DDBJ whole genome shotgun (WGS) entry which is preliminary data.</text>
</comment>
<dbReference type="InterPro" id="IPR008271">
    <property type="entry name" value="Ser/Thr_kinase_AS"/>
</dbReference>
<dbReference type="SUPFAM" id="SSF56112">
    <property type="entry name" value="Protein kinase-like (PK-like)"/>
    <property type="match status" value="1"/>
</dbReference>
<accession>A0ABR2K941</accession>
<evidence type="ECO:0000256" key="1">
    <source>
        <dbReference type="ARBA" id="ARBA00022741"/>
    </source>
</evidence>
<dbReference type="CDD" id="cd00180">
    <property type="entry name" value="PKc"/>
    <property type="match status" value="1"/>
</dbReference>
<keyword evidence="6" id="KW-0418">Kinase</keyword>
<dbReference type="Gene3D" id="1.10.510.10">
    <property type="entry name" value="Transferase(Phosphotransferase) domain 1"/>
    <property type="match status" value="1"/>
</dbReference>
<feature type="binding site" evidence="3">
    <location>
        <position position="226"/>
    </location>
    <ligand>
        <name>ATP</name>
        <dbReference type="ChEBI" id="CHEBI:30616"/>
    </ligand>
</feature>
<dbReference type="Pfam" id="PF00069">
    <property type="entry name" value="Pkinase"/>
    <property type="match status" value="1"/>
</dbReference>
<dbReference type="InterPro" id="IPR017441">
    <property type="entry name" value="Protein_kinase_ATP_BS"/>
</dbReference>
<feature type="domain" description="Protein kinase" evidence="5">
    <location>
        <begin position="197"/>
        <end position="432"/>
    </location>
</feature>
<dbReference type="Proteomes" id="UP001470230">
    <property type="component" value="Unassembled WGS sequence"/>
</dbReference>
<evidence type="ECO:0000256" key="2">
    <source>
        <dbReference type="ARBA" id="ARBA00022840"/>
    </source>
</evidence>
<dbReference type="InterPro" id="IPR000719">
    <property type="entry name" value="Prot_kinase_dom"/>
</dbReference>
<evidence type="ECO:0000259" key="5">
    <source>
        <dbReference type="PROSITE" id="PS50011"/>
    </source>
</evidence>
<dbReference type="SUPFAM" id="SSF81901">
    <property type="entry name" value="HCP-like"/>
    <property type="match status" value="6"/>
</dbReference>
<dbReference type="InterPro" id="IPR006597">
    <property type="entry name" value="Sel1-like"/>
</dbReference>
<protein>
    <submittedName>
        <fullName evidence="6">Ribosomal protein S6 kinase alpha-2</fullName>
    </submittedName>
</protein>